<dbReference type="Proteomes" id="UP001319828">
    <property type="component" value="Unassembled WGS sequence"/>
</dbReference>
<protein>
    <submittedName>
        <fullName evidence="1">Uncharacterized protein</fullName>
    </submittedName>
</protein>
<sequence length="389" mass="44940">MSCSLFAQKEISVFDVQKVQKELEKLPKEDQKIYQNIAPSDENNDIDTSNIEDPFIPQSSLVLTNDEYPHKVYVGEVFPITIHAKTTENTNFDFKINLKKNDDLLFLNPSAKWENIQGEYITTLWFEAKTSNASLEQISIQLLRNGEVFQQSTLNLNPIRYEITPSDNHFSHLVASSLEVKKIKTKNFDNSNIIVMLELNATNTNLKSFYINGVKKQGVENLKGDFNASTGFYYALFPSSKTHFDFSYFNKNTKSLENMSFRLVISDDEISTQSDLNPTNKDFNIYKQYVLWFFTFVFALVFVWRKNYIILTLAIACFILSFFIDTSIKNGILKSGSRVRILPTEPSTFFYTTHSKEKVKILGKRLNYIKVVLENGKIGWVLREDLQKN</sequence>
<evidence type="ECO:0000313" key="2">
    <source>
        <dbReference type="Proteomes" id="UP001319828"/>
    </source>
</evidence>
<organism evidence="1 2">
    <name type="scientific">Campylobacter molothri</name>
    <dbReference type="NCBI Taxonomy" id="1032242"/>
    <lineage>
        <taxon>Bacteria</taxon>
        <taxon>Pseudomonadati</taxon>
        <taxon>Campylobacterota</taxon>
        <taxon>Epsilonproteobacteria</taxon>
        <taxon>Campylobacterales</taxon>
        <taxon>Campylobacteraceae</taxon>
        <taxon>Campylobacter</taxon>
    </lineage>
</organism>
<accession>A0ACC5W2L4</accession>
<reference evidence="1" key="1">
    <citation type="submission" date="2020-07" db="EMBL/GenBank/DDBJ databases">
        <title>Campylobacter molothri sp. nov. isolated from wild birds.</title>
        <authorList>
            <person name="Miller W.G."/>
            <person name="Chapman M.H."/>
            <person name="Yee E."/>
            <person name="Lopes B.S."/>
            <person name="Forbes K.J."/>
        </authorList>
    </citation>
    <scope>NUCLEOTIDE SEQUENCE</scope>
    <source>
        <strain evidence="1">RM9754</strain>
    </source>
</reference>
<evidence type="ECO:0000313" key="1">
    <source>
        <dbReference type="EMBL" id="MBZ7974485.1"/>
    </source>
</evidence>
<gene>
    <name evidence="1" type="ORF">H2252_03745</name>
</gene>
<dbReference type="EMBL" id="JACHUQ010000005">
    <property type="protein sequence ID" value="MBZ7974485.1"/>
    <property type="molecule type" value="Genomic_DNA"/>
</dbReference>
<keyword evidence="2" id="KW-1185">Reference proteome</keyword>
<proteinExistence type="predicted"/>
<name>A0ACC5W2L4_9BACT</name>
<comment type="caution">
    <text evidence="1">The sequence shown here is derived from an EMBL/GenBank/DDBJ whole genome shotgun (WGS) entry which is preliminary data.</text>
</comment>